<dbReference type="InterPro" id="IPR040072">
    <property type="entry name" value="Methyltransferase_A"/>
</dbReference>
<evidence type="ECO:0000256" key="7">
    <source>
        <dbReference type="ARBA" id="ARBA00022603"/>
    </source>
</evidence>
<evidence type="ECO:0000313" key="21">
    <source>
        <dbReference type="Proteomes" id="UP000245383"/>
    </source>
</evidence>
<keyword evidence="7" id="KW-0489">Methyltransferase</keyword>
<dbReference type="GO" id="GO:0070475">
    <property type="term" value="P:rRNA base methylation"/>
    <property type="evidence" value="ECO:0007669"/>
    <property type="project" value="InterPro"/>
</dbReference>
<dbReference type="GO" id="GO:0005789">
    <property type="term" value="C:endoplasmic reticulum membrane"/>
    <property type="evidence" value="ECO:0007669"/>
    <property type="project" value="UniProtKB-SubCell"/>
</dbReference>
<dbReference type="Gene3D" id="1.10.150.530">
    <property type="match status" value="1"/>
</dbReference>
<dbReference type="PROSITE" id="PS51918">
    <property type="entry name" value="RADICAL_SAM"/>
    <property type="match status" value="1"/>
</dbReference>
<dbReference type="SUPFAM" id="SSF102114">
    <property type="entry name" value="Radical SAM enzymes"/>
    <property type="match status" value="1"/>
</dbReference>
<keyword evidence="14" id="KW-1133">Transmembrane helix</keyword>
<keyword evidence="17" id="KW-0472">Membrane</keyword>
<dbReference type="Pfam" id="PF04055">
    <property type="entry name" value="Radical_SAM"/>
    <property type="match status" value="1"/>
</dbReference>
<keyword evidence="11" id="KW-0819">tRNA processing</keyword>
<evidence type="ECO:0000256" key="14">
    <source>
        <dbReference type="ARBA" id="ARBA00022989"/>
    </source>
</evidence>
<dbReference type="InterPro" id="IPR058240">
    <property type="entry name" value="rSAM_sf"/>
</dbReference>
<evidence type="ECO:0000256" key="5">
    <source>
        <dbReference type="ARBA" id="ARBA00022490"/>
    </source>
</evidence>
<dbReference type="AlphaFoldDB" id="A0A2T9XZN2"/>
<protein>
    <recommendedName>
        <fullName evidence="19">Radical SAM core domain-containing protein</fullName>
    </recommendedName>
</protein>
<dbReference type="Pfam" id="PF11779">
    <property type="entry name" value="SPT_ssu-like"/>
    <property type="match status" value="1"/>
</dbReference>
<dbReference type="InterPro" id="IPR007197">
    <property type="entry name" value="rSAM"/>
</dbReference>
<evidence type="ECO:0000256" key="6">
    <source>
        <dbReference type="ARBA" id="ARBA00022552"/>
    </source>
</evidence>
<dbReference type="InterPro" id="IPR048641">
    <property type="entry name" value="RlmN_N"/>
</dbReference>
<keyword evidence="13" id="KW-0256">Endoplasmic reticulum</keyword>
<comment type="subcellular location">
    <subcellularLocation>
        <location evidence="3">Cytoplasm</location>
    </subcellularLocation>
    <subcellularLocation>
        <location evidence="2">Endoplasmic reticulum membrane</location>
        <topology evidence="2">Multi-pass membrane protein</topology>
    </subcellularLocation>
</comment>
<dbReference type="PANTHER" id="PTHR30544">
    <property type="entry name" value="23S RRNA METHYLTRANSFERASE"/>
    <property type="match status" value="1"/>
</dbReference>
<feature type="region of interest" description="Disordered" evidence="18">
    <location>
        <begin position="178"/>
        <end position="202"/>
    </location>
</feature>
<dbReference type="GO" id="GO:0008173">
    <property type="term" value="F:RNA methyltransferase activity"/>
    <property type="evidence" value="ECO:0007669"/>
    <property type="project" value="InterPro"/>
</dbReference>
<dbReference type="InterPro" id="IPR024512">
    <property type="entry name" value="Ser_palmitoyltrfase_ssu-like"/>
</dbReference>
<dbReference type="SFLD" id="SFLDG01062">
    <property type="entry name" value="methyltransferase_(Class_A)"/>
    <property type="match status" value="1"/>
</dbReference>
<evidence type="ECO:0000256" key="13">
    <source>
        <dbReference type="ARBA" id="ARBA00022824"/>
    </source>
</evidence>
<dbReference type="SFLD" id="SFLDS00029">
    <property type="entry name" value="Radical_SAM"/>
    <property type="match status" value="1"/>
</dbReference>
<evidence type="ECO:0000256" key="4">
    <source>
        <dbReference type="ARBA" id="ARBA00022485"/>
    </source>
</evidence>
<comment type="caution">
    <text evidence="20">The sequence shown here is derived from an EMBL/GenBank/DDBJ whole genome shotgun (WGS) entry which is preliminary data.</text>
</comment>
<evidence type="ECO:0000256" key="8">
    <source>
        <dbReference type="ARBA" id="ARBA00022679"/>
    </source>
</evidence>
<dbReference type="Pfam" id="PF21016">
    <property type="entry name" value="RlmN_N"/>
    <property type="match status" value="1"/>
</dbReference>
<evidence type="ECO:0000256" key="18">
    <source>
        <dbReference type="SAM" id="MobiDB-lite"/>
    </source>
</evidence>
<keyword evidence="8" id="KW-0808">Transferase</keyword>
<evidence type="ECO:0000256" key="10">
    <source>
        <dbReference type="ARBA" id="ARBA00022692"/>
    </source>
</evidence>
<dbReference type="CDD" id="cd01335">
    <property type="entry name" value="Radical_SAM"/>
    <property type="match status" value="1"/>
</dbReference>
<evidence type="ECO:0000259" key="19">
    <source>
        <dbReference type="PROSITE" id="PS51918"/>
    </source>
</evidence>
<evidence type="ECO:0000256" key="1">
    <source>
        <dbReference type="ARBA" id="ARBA00001966"/>
    </source>
</evidence>
<keyword evidence="5" id="KW-0963">Cytoplasm</keyword>
<accession>A0A2T9XZN2</accession>
<dbReference type="InterPro" id="IPR013785">
    <property type="entry name" value="Aldolase_TIM"/>
</dbReference>
<dbReference type="HAMAP" id="MF_01849">
    <property type="entry name" value="RNA_methyltr_RlmN"/>
    <property type="match status" value="1"/>
</dbReference>
<dbReference type="STRING" id="133385.A0A2T9XZN2"/>
<evidence type="ECO:0000256" key="17">
    <source>
        <dbReference type="ARBA" id="ARBA00023136"/>
    </source>
</evidence>
<evidence type="ECO:0000256" key="9">
    <source>
        <dbReference type="ARBA" id="ARBA00022691"/>
    </source>
</evidence>
<dbReference type="SFLD" id="SFLDF00275">
    <property type="entry name" value="adenosine_C2_methyltransferase"/>
    <property type="match status" value="1"/>
</dbReference>
<keyword evidence="9" id="KW-0949">S-adenosyl-L-methionine</keyword>
<dbReference type="EMBL" id="MBFR01000850">
    <property type="protein sequence ID" value="PVU85494.1"/>
    <property type="molecule type" value="Genomic_DNA"/>
</dbReference>
<evidence type="ECO:0000256" key="11">
    <source>
        <dbReference type="ARBA" id="ARBA00022694"/>
    </source>
</evidence>
<keyword evidence="10" id="KW-0812">Transmembrane</keyword>
<comment type="cofactor">
    <cofactor evidence="1">
        <name>[4Fe-4S] cluster</name>
        <dbReference type="ChEBI" id="CHEBI:49883"/>
    </cofactor>
</comment>
<keyword evidence="4" id="KW-0004">4Fe-4S</keyword>
<proteinExistence type="inferred from homology"/>
<keyword evidence="16" id="KW-0411">Iron-sulfur</keyword>
<feature type="domain" description="Radical SAM core" evidence="19">
    <location>
        <begin position="246"/>
        <end position="487"/>
    </location>
</feature>
<dbReference type="Gene3D" id="3.20.20.70">
    <property type="entry name" value="Aldolase class I"/>
    <property type="match status" value="1"/>
</dbReference>
<evidence type="ECO:0000256" key="3">
    <source>
        <dbReference type="ARBA" id="ARBA00004496"/>
    </source>
</evidence>
<dbReference type="OrthoDB" id="538249at2759"/>
<dbReference type="GO" id="GO:0046872">
    <property type="term" value="F:metal ion binding"/>
    <property type="evidence" value="ECO:0007669"/>
    <property type="project" value="UniProtKB-KW"/>
</dbReference>
<dbReference type="Proteomes" id="UP000245383">
    <property type="component" value="Unassembled WGS sequence"/>
</dbReference>
<evidence type="ECO:0000256" key="12">
    <source>
        <dbReference type="ARBA" id="ARBA00022723"/>
    </source>
</evidence>
<name>A0A2T9XZN2_9FUNG</name>
<gene>
    <name evidence="20" type="ORF">BB561_006940</name>
</gene>
<reference evidence="20 21" key="1">
    <citation type="journal article" date="2018" name="MBio">
        <title>Comparative Genomics Reveals the Core Gene Toolbox for the Fungus-Insect Symbiosis.</title>
        <authorList>
            <person name="Wang Y."/>
            <person name="Stata M."/>
            <person name="Wang W."/>
            <person name="Stajich J.E."/>
            <person name="White M.M."/>
            <person name="Moncalvo J.M."/>
        </authorList>
    </citation>
    <scope>NUCLEOTIDE SEQUENCE [LARGE SCALE GENOMIC DNA]</scope>
    <source>
        <strain evidence="20 21">SWE-8-4</strain>
    </source>
</reference>
<dbReference type="NCBIfam" id="TIGR00048">
    <property type="entry name" value="rRNA_mod_RlmN"/>
    <property type="match status" value="1"/>
</dbReference>
<evidence type="ECO:0000256" key="16">
    <source>
        <dbReference type="ARBA" id="ARBA00023014"/>
    </source>
</evidence>
<keyword evidence="6" id="KW-0698">rRNA processing</keyword>
<dbReference type="GO" id="GO:0030488">
    <property type="term" value="P:tRNA methylation"/>
    <property type="evidence" value="ECO:0007669"/>
    <property type="project" value="InterPro"/>
</dbReference>
<dbReference type="InterPro" id="IPR004383">
    <property type="entry name" value="rRNA_lsu_MTrfase_RlmN/Cfr"/>
</dbReference>
<evidence type="ECO:0000313" key="20">
    <source>
        <dbReference type="EMBL" id="PVU85494.1"/>
    </source>
</evidence>
<feature type="compositionally biased region" description="Polar residues" evidence="18">
    <location>
        <begin position="185"/>
        <end position="202"/>
    </location>
</feature>
<dbReference type="GO" id="GO:0051539">
    <property type="term" value="F:4 iron, 4 sulfur cluster binding"/>
    <property type="evidence" value="ECO:0007669"/>
    <property type="project" value="UniProtKB-KW"/>
</dbReference>
<keyword evidence="12" id="KW-0479">Metal-binding</keyword>
<dbReference type="InterPro" id="IPR027492">
    <property type="entry name" value="RNA_MTrfase_RlmN"/>
</dbReference>
<evidence type="ECO:0000256" key="2">
    <source>
        <dbReference type="ARBA" id="ARBA00004477"/>
    </source>
</evidence>
<organism evidence="20 21">
    <name type="scientific">Smittium simulii</name>
    <dbReference type="NCBI Taxonomy" id="133385"/>
    <lineage>
        <taxon>Eukaryota</taxon>
        <taxon>Fungi</taxon>
        <taxon>Fungi incertae sedis</taxon>
        <taxon>Zoopagomycota</taxon>
        <taxon>Kickxellomycotina</taxon>
        <taxon>Harpellomycetes</taxon>
        <taxon>Harpellales</taxon>
        <taxon>Legeriomycetaceae</taxon>
        <taxon>Smittium</taxon>
    </lineage>
</organism>
<keyword evidence="15" id="KW-0408">Iron</keyword>
<sequence>MSKNASAQVSQNSSKSNDYVDKRGKLAKLYYLYEVSTAVYMLEPWEKAIVIEIYPPKPLILFLMFRINRYYSANSQALSSVLKKNLVGFNADQIFEEISSKFPELKKYMAAQIYNWIYHKGASSFDQMLNISLKYREDLKKHYTISFGSTKKMQTSIDGTKKLLLEYIDDKNASSKSIATKKLESSSPNNTLPQNMEHPSNLNQNTSAALLADIKKTTDVKPNLSLKDFLNKNNSSHLVEAVYIPEEDRGTLCVSSQVGCALNCKFCHTGTQQFMKNLAPSEIVGQYLKVAYYLADFNIKSTEKRKISNIVFMGQGEPLLNYRNLKNSIALLTDPNGIAFSRSKITVSTSGIVPLIEKVATDLNVQLAISLHAANDSLRSQIMPINKTYPIKPLINAAKMFSKKSSSKNKRVTFEYVLLDKVNDFDRDAVSLAKLTRGVFSHINLIPFNPWPGSTFKPSNEETIDNFYNLLTRLGASVSIRKPRGTDILAACGQLKSSNLSKSNL</sequence>
<keyword evidence="21" id="KW-1185">Reference proteome</keyword>
<evidence type="ECO:0000256" key="15">
    <source>
        <dbReference type="ARBA" id="ARBA00023004"/>
    </source>
</evidence>
<dbReference type="PANTHER" id="PTHR30544:SF5">
    <property type="entry name" value="RADICAL SAM CORE DOMAIN-CONTAINING PROTEIN"/>
    <property type="match status" value="1"/>
</dbReference>